<dbReference type="EMBL" id="RCMG01000343">
    <property type="protein sequence ID" value="KAG2856219.1"/>
    <property type="molecule type" value="Genomic_DNA"/>
</dbReference>
<reference evidence="2" key="1">
    <citation type="submission" date="2018-10" db="EMBL/GenBank/DDBJ databases">
        <title>Effector identification in a new, highly contiguous assembly of the strawberry crown rot pathogen Phytophthora cactorum.</title>
        <authorList>
            <person name="Armitage A.D."/>
            <person name="Nellist C.F."/>
            <person name="Bates H."/>
            <person name="Vickerstaff R.J."/>
            <person name="Harrison R.J."/>
        </authorList>
    </citation>
    <scope>NUCLEOTIDE SEQUENCE</scope>
    <source>
        <strain evidence="1">15-7</strain>
        <strain evidence="2">4032</strain>
        <strain evidence="3">4040</strain>
        <strain evidence="4">P415</strain>
        <strain evidence="5">P421</strain>
    </source>
</reference>
<dbReference type="EMBL" id="RCMK01001087">
    <property type="protein sequence ID" value="KAG2902346.1"/>
    <property type="molecule type" value="Genomic_DNA"/>
</dbReference>
<evidence type="ECO:0000313" key="5">
    <source>
        <dbReference type="EMBL" id="KAG3209879.1"/>
    </source>
</evidence>
<evidence type="ECO:0000313" key="4">
    <source>
        <dbReference type="EMBL" id="KAG2980683.1"/>
    </source>
</evidence>
<dbReference type="Proteomes" id="UP000735874">
    <property type="component" value="Unassembled WGS sequence"/>
</dbReference>
<dbReference type="EMBL" id="RCML01000328">
    <property type="protein sequence ID" value="KAG2980683.1"/>
    <property type="molecule type" value="Genomic_DNA"/>
</dbReference>
<dbReference type="EMBL" id="RCMI01000746">
    <property type="protein sequence ID" value="KAG2898943.1"/>
    <property type="molecule type" value="Genomic_DNA"/>
</dbReference>
<name>A0A8T1BAR1_9STRA</name>
<evidence type="ECO:0000313" key="1">
    <source>
        <dbReference type="EMBL" id="KAG2856219.1"/>
    </source>
</evidence>
<evidence type="ECO:0000313" key="6">
    <source>
        <dbReference type="Proteomes" id="UP000774804"/>
    </source>
</evidence>
<dbReference type="Proteomes" id="UP000760860">
    <property type="component" value="Unassembled WGS sequence"/>
</dbReference>
<dbReference type="Proteomes" id="UP000736787">
    <property type="component" value="Unassembled WGS sequence"/>
</dbReference>
<sequence>MMMAQLEAAIIDDFTSAGDSAGILLLDFAKAYDTIDRVHLLEA</sequence>
<accession>A0A8T1BAR1</accession>
<organism evidence="2 6">
    <name type="scientific">Phytophthora cactorum</name>
    <dbReference type="NCBI Taxonomy" id="29920"/>
    <lineage>
        <taxon>Eukaryota</taxon>
        <taxon>Sar</taxon>
        <taxon>Stramenopiles</taxon>
        <taxon>Oomycota</taxon>
        <taxon>Peronosporomycetes</taxon>
        <taxon>Peronosporales</taxon>
        <taxon>Peronosporaceae</taxon>
        <taxon>Phytophthora</taxon>
    </lineage>
</organism>
<dbReference type="AlphaFoldDB" id="A0A8T1BAR1"/>
<proteinExistence type="predicted"/>
<protein>
    <recommendedName>
        <fullName evidence="7">Reverse transcriptase domain-containing protein</fullName>
    </recommendedName>
</protein>
<comment type="caution">
    <text evidence="2">The sequence shown here is derived from an EMBL/GenBank/DDBJ whole genome shotgun (WGS) entry which is preliminary data.</text>
</comment>
<evidence type="ECO:0000313" key="3">
    <source>
        <dbReference type="EMBL" id="KAG2902346.1"/>
    </source>
</evidence>
<dbReference type="Proteomes" id="UP000774804">
    <property type="component" value="Unassembled WGS sequence"/>
</dbReference>
<dbReference type="EMBL" id="RCMV01001188">
    <property type="protein sequence ID" value="KAG3209879.1"/>
    <property type="molecule type" value="Genomic_DNA"/>
</dbReference>
<evidence type="ECO:0008006" key="7">
    <source>
        <dbReference type="Google" id="ProtNLM"/>
    </source>
</evidence>
<gene>
    <name evidence="1" type="ORF">PC113_g11772</name>
    <name evidence="2" type="ORF">PC115_g16686</name>
    <name evidence="3" type="ORF">PC117_g21479</name>
    <name evidence="4" type="ORF">PC118_g11039</name>
    <name evidence="5" type="ORF">PC129_g19117</name>
</gene>
<evidence type="ECO:0000313" key="2">
    <source>
        <dbReference type="EMBL" id="KAG2898943.1"/>
    </source>
</evidence>
<dbReference type="Proteomes" id="UP000697107">
    <property type="component" value="Unassembled WGS sequence"/>
</dbReference>